<dbReference type="Proteomes" id="UP001597469">
    <property type="component" value="Unassembled WGS sequence"/>
</dbReference>
<keyword evidence="2" id="KW-1185">Reference proteome</keyword>
<comment type="caution">
    <text evidence="1">The sequence shown here is derived from an EMBL/GenBank/DDBJ whole genome shotgun (WGS) entry which is preliminary data.</text>
</comment>
<name>A0ABW5MC88_9BACT</name>
<protein>
    <recommendedName>
        <fullName evidence="3">DUF3592 domain-containing protein</fullName>
    </recommendedName>
</protein>
<gene>
    <name evidence="1" type="ORF">ACFSUS_28840</name>
</gene>
<proteinExistence type="predicted"/>
<evidence type="ECO:0000313" key="1">
    <source>
        <dbReference type="EMBL" id="MFD2574670.1"/>
    </source>
</evidence>
<dbReference type="EMBL" id="JBHULN010000044">
    <property type="protein sequence ID" value="MFD2574670.1"/>
    <property type="molecule type" value="Genomic_DNA"/>
</dbReference>
<sequence>MKITKQTGTILVCLVLAFFIFRTLYRGLLLDSCHRYSIARAISFSGGGGNAGLTLDYTFVYNNKKYEGGTLLDKGDFYRKGESYFLNRRYFVAFHCGDPSNSKIDLEKAVPDTIVVVPPDGWKELPLD</sequence>
<dbReference type="RefSeq" id="WP_381528766.1">
    <property type="nucleotide sequence ID" value="NZ_JBHULN010000044.1"/>
</dbReference>
<reference evidence="2" key="1">
    <citation type="journal article" date="2019" name="Int. J. Syst. Evol. Microbiol.">
        <title>The Global Catalogue of Microorganisms (GCM) 10K type strain sequencing project: providing services to taxonomists for standard genome sequencing and annotation.</title>
        <authorList>
            <consortium name="The Broad Institute Genomics Platform"/>
            <consortium name="The Broad Institute Genome Sequencing Center for Infectious Disease"/>
            <person name="Wu L."/>
            <person name="Ma J."/>
        </authorList>
    </citation>
    <scope>NUCLEOTIDE SEQUENCE [LARGE SCALE GENOMIC DNA]</scope>
    <source>
        <strain evidence="2">KCTC 42805</strain>
    </source>
</reference>
<organism evidence="1 2">
    <name type="scientific">Spirosoma soli</name>
    <dbReference type="NCBI Taxonomy" id="1770529"/>
    <lineage>
        <taxon>Bacteria</taxon>
        <taxon>Pseudomonadati</taxon>
        <taxon>Bacteroidota</taxon>
        <taxon>Cytophagia</taxon>
        <taxon>Cytophagales</taxon>
        <taxon>Cytophagaceae</taxon>
        <taxon>Spirosoma</taxon>
    </lineage>
</organism>
<accession>A0ABW5MC88</accession>
<evidence type="ECO:0000313" key="2">
    <source>
        <dbReference type="Proteomes" id="UP001597469"/>
    </source>
</evidence>
<evidence type="ECO:0008006" key="3">
    <source>
        <dbReference type="Google" id="ProtNLM"/>
    </source>
</evidence>